<dbReference type="RefSeq" id="WP_169256572.1">
    <property type="nucleotide sequence ID" value="NZ_WTVN01000019.1"/>
</dbReference>
<keyword evidence="3" id="KW-1185">Reference proteome</keyword>
<protein>
    <recommendedName>
        <fullName evidence="4">Aspartyl protease</fullName>
    </recommendedName>
</protein>
<evidence type="ECO:0000313" key="3">
    <source>
        <dbReference type="Proteomes" id="UP000623795"/>
    </source>
</evidence>
<name>A0ABX1Q1F7_9RHOO</name>
<keyword evidence="1" id="KW-0732">Signal</keyword>
<feature type="chain" id="PRO_5046364521" description="Aspartyl protease" evidence="1">
    <location>
        <begin position="26"/>
        <end position="176"/>
    </location>
</feature>
<sequence>MRKFSRLLSCLVTAVLAGTVGLASAGEFDTTVDMRATSATTFYVEGRIAGLGDVDLMVDTGSGYMTINEDMLAQLAQAGRVRYVKDLRGRLANGSELTVPVYAIEAVSIGGGCWLKDVEAAVFPGATRAILGLNALQRAAPFIFSFEPPRLVLSNCLTATAANVSGDTADLAAFDN</sequence>
<reference evidence="2 3" key="1">
    <citation type="submission" date="2019-12" db="EMBL/GenBank/DDBJ databases">
        <title>Comparative genomics gives insights into the taxonomy of the Azoarcus-Aromatoleum group and reveals separate origins of nif in the plant-associated Azoarcus and non-plant-associated Aromatoleum sub-groups.</title>
        <authorList>
            <person name="Lafos M."/>
            <person name="Maluk M."/>
            <person name="Batista M."/>
            <person name="Junghare M."/>
            <person name="Carmona M."/>
            <person name="Faoro H."/>
            <person name="Cruz L.M."/>
            <person name="Battistoni F."/>
            <person name="De Souza E."/>
            <person name="Pedrosa F."/>
            <person name="Chen W.-M."/>
            <person name="Poole P.S."/>
            <person name="Dixon R.A."/>
            <person name="James E.K."/>
        </authorList>
    </citation>
    <scope>NUCLEOTIDE SEQUENCE [LARGE SCALE GENOMIC DNA]</scope>
    <source>
        <strain evidence="2 3">Td21</strain>
    </source>
</reference>
<dbReference type="InterPro" id="IPR034122">
    <property type="entry name" value="Retropepsin-like_bacterial"/>
</dbReference>
<gene>
    <name evidence="2" type="ORF">GPA22_13455</name>
</gene>
<organism evidence="2 3">
    <name type="scientific">Aromatoleum toluvorans</name>
    <dbReference type="NCBI Taxonomy" id="92002"/>
    <lineage>
        <taxon>Bacteria</taxon>
        <taxon>Pseudomonadati</taxon>
        <taxon>Pseudomonadota</taxon>
        <taxon>Betaproteobacteria</taxon>
        <taxon>Rhodocyclales</taxon>
        <taxon>Rhodocyclaceae</taxon>
        <taxon>Aromatoleum</taxon>
    </lineage>
</organism>
<feature type="signal peptide" evidence="1">
    <location>
        <begin position="1"/>
        <end position="25"/>
    </location>
</feature>
<comment type="caution">
    <text evidence="2">The sequence shown here is derived from an EMBL/GenBank/DDBJ whole genome shotgun (WGS) entry which is preliminary data.</text>
</comment>
<evidence type="ECO:0008006" key="4">
    <source>
        <dbReference type="Google" id="ProtNLM"/>
    </source>
</evidence>
<dbReference type="Proteomes" id="UP000623795">
    <property type="component" value="Unassembled WGS sequence"/>
</dbReference>
<dbReference type="Gene3D" id="2.40.70.10">
    <property type="entry name" value="Acid Proteases"/>
    <property type="match status" value="1"/>
</dbReference>
<dbReference type="InterPro" id="IPR021109">
    <property type="entry name" value="Peptidase_aspartic_dom_sf"/>
</dbReference>
<evidence type="ECO:0000313" key="2">
    <source>
        <dbReference type="EMBL" id="NMG44730.1"/>
    </source>
</evidence>
<dbReference type="CDD" id="cd05483">
    <property type="entry name" value="retropepsin_like_bacteria"/>
    <property type="match status" value="1"/>
</dbReference>
<accession>A0ABX1Q1F7</accession>
<proteinExistence type="predicted"/>
<dbReference type="Pfam" id="PF13975">
    <property type="entry name" value="gag-asp_proteas"/>
    <property type="match status" value="1"/>
</dbReference>
<evidence type="ECO:0000256" key="1">
    <source>
        <dbReference type="SAM" id="SignalP"/>
    </source>
</evidence>
<dbReference type="EMBL" id="WTVN01000019">
    <property type="protein sequence ID" value="NMG44730.1"/>
    <property type="molecule type" value="Genomic_DNA"/>
</dbReference>